<evidence type="ECO:0000313" key="3">
    <source>
        <dbReference type="Proteomes" id="UP001178508"/>
    </source>
</evidence>
<name>A0AAV1F0C5_XYRNO</name>
<reference evidence="2" key="1">
    <citation type="submission" date="2023-08" db="EMBL/GenBank/DDBJ databases">
        <authorList>
            <person name="Alioto T."/>
            <person name="Alioto T."/>
            <person name="Gomez Garrido J."/>
        </authorList>
    </citation>
    <scope>NUCLEOTIDE SEQUENCE</scope>
</reference>
<keyword evidence="3" id="KW-1185">Reference proteome</keyword>
<feature type="compositionally biased region" description="Low complexity" evidence="1">
    <location>
        <begin position="57"/>
        <end position="78"/>
    </location>
</feature>
<organism evidence="2 3">
    <name type="scientific">Xyrichtys novacula</name>
    <name type="common">Pearly razorfish</name>
    <name type="synonym">Hemipteronotus novacula</name>
    <dbReference type="NCBI Taxonomy" id="13765"/>
    <lineage>
        <taxon>Eukaryota</taxon>
        <taxon>Metazoa</taxon>
        <taxon>Chordata</taxon>
        <taxon>Craniata</taxon>
        <taxon>Vertebrata</taxon>
        <taxon>Euteleostomi</taxon>
        <taxon>Actinopterygii</taxon>
        <taxon>Neopterygii</taxon>
        <taxon>Teleostei</taxon>
        <taxon>Neoteleostei</taxon>
        <taxon>Acanthomorphata</taxon>
        <taxon>Eupercaria</taxon>
        <taxon>Labriformes</taxon>
        <taxon>Labridae</taxon>
        <taxon>Xyrichtys</taxon>
    </lineage>
</organism>
<protein>
    <submittedName>
        <fullName evidence="2">Testis-specific gene A8 protein-like</fullName>
    </submittedName>
</protein>
<dbReference type="EMBL" id="OY660867">
    <property type="protein sequence ID" value="CAJ1054211.1"/>
    <property type="molecule type" value="Genomic_DNA"/>
</dbReference>
<evidence type="ECO:0000313" key="2">
    <source>
        <dbReference type="EMBL" id="CAJ1054211.1"/>
    </source>
</evidence>
<dbReference type="Proteomes" id="UP001178508">
    <property type="component" value="Chromosome 4"/>
</dbReference>
<sequence>MTIQNESEKPPIAATGAAAVVMLTVKTGFNRMLAPQQLAGFTDSRPSRDRRLVSRQQLVRLTAGRSRSQLQRQQSASRKILRERRGERTDEEEEERTVGREVVGG</sequence>
<feature type="region of interest" description="Disordered" evidence="1">
    <location>
        <begin position="57"/>
        <end position="105"/>
    </location>
</feature>
<gene>
    <name evidence="2" type="ORF">XNOV1_A016511</name>
</gene>
<accession>A0AAV1F0C5</accession>
<evidence type="ECO:0000256" key="1">
    <source>
        <dbReference type="SAM" id="MobiDB-lite"/>
    </source>
</evidence>
<dbReference type="AlphaFoldDB" id="A0AAV1F0C5"/>
<proteinExistence type="predicted"/>